<dbReference type="SUPFAM" id="SSF56529">
    <property type="entry name" value="FAH"/>
    <property type="match status" value="1"/>
</dbReference>
<dbReference type="GO" id="GO:0016787">
    <property type="term" value="F:hydrolase activity"/>
    <property type="evidence" value="ECO:0007669"/>
    <property type="project" value="UniProtKB-KW"/>
</dbReference>
<accession>A0A370FMY6</accession>
<dbReference type="STRING" id="433924.NS331_20220"/>
<protein>
    <submittedName>
        <fullName evidence="4">Fumarylacetoacetate (FAA) hydrolase</fullName>
    </submittedName>
</protein>
<evidence type="ECO:0000259" key="3">
    <source>
        <dbReference type="Pfam" id="PF18288"/>
    </source>
</evidence>
<dbReference type="InterPro" id="IPR011234">
    <property type="entry name" value="Fumarylacetoacetase-like_C"/>
</dbReference>
<keyword evidence="4" id="KW-0378">Hydrolase</keyword>
<dbReference type="Proteomes" id="UP000255265">
    <property type="component" value="Unassembled WGS sequence"/>
</dbReference>
<feature type="domain" description="Fumarylacetoacetase N-terminal" evidence="3">
    <location>
        <begin position="1"/>
        <end position="78"/>
    </location>
</feature>
<dbReference type="EMBL" id="QQAV01000001">
    <property type="protein sequence ID" value="RDI28495.1"/>
    <property type="molecule type" value="Genomic_DNA"/>
</dbReference>
<dbReference type="Gene3D" id="3.90.850.10">
    <property type="entry name" value="Fumarylacetoacetase-like, C-terminal domain"/>
    <property type="match status" value="1"/>
</dbReference>
<name>A0A370FMY6_9BURK</name>
<reference evidence="4 5" key="1">
    <citation type="submission" date="2018-07" db="EMBL/GenBank/DDBJ databases">
        <title>Genomic Encyclopedia of Type Strains, Phase IV (KMG-IV): sequencing the most valuable type-strain genomes for metagenomic binning, comparative biology and taxonomic classification.</title>
        <authorList>
            <person name="Goeker M."/>
        </authorList>
    </citation>
    <scope>NUCLEOTIDE SEQUENCE [LARGE SCALE GENOMIC DNA]</scope>
    <source>
        <strain evidence="4 5">DSM 21352</strain>
    </source>
</reference>
<dbReference type="Pfam" id="PF01557">
    <property type="entry name" value="FAA_hydrolase"/>
    <property type="match status" value="1"/>
</dbReference>
<proteinExistence type="predicted"/>
<dbReference type="RefSeq" id="WP_114801410.1">
    <property type="nucleotide sequence ID" value="NZ_QQAV01000001.1"/>
</dbReference>
<evidence type="ECO:0000313" key="4">
    <source>
        <dbReference type="EMBL" id="RDI28495.1"/>
    </source>
</evidence>
<dbReference type="Pfam" id="PF18288">
    <property type="entry name" value="FAA_hydro_N_2"/>
    <property type="match status" value="1"/>
</dbReference>
<dbReference type="PANTHER" id="PTHR43211:SF1">
    <property type="entry name" value="BLL6422 PROTEIN"/>
    <property type="match status" value="1"/>
</dbReference>
<feature type="domain" description="Fumarylacetoacetase-like C-terminal" evidence="2">
    <location>
        <begin position="82"/>
        <end position="332"/>
    </location>
</feature>
<sequence length="352" mass="38036">MKLATLKDGSRDGQLVVVSRDLTQAHYATGIAHRLQQVLDDWGFMSPQLQDLYDLLNSGRARHAFPFDPAQCMAPLPRAYQWADGSAYLNHVELVRRARGAEMPASLRSDPLMYQGGSDDLLGPCDDIVVPSEAMGIDFEAEVAVITGDVRMGASPEQALDGVRLLMLVNDVSLRHVIPAELAKGFGFVQGKPATAFSPVAVTPDELGEAWREGRVHLTLQVAWNGRTVGLCEAGPDMHFHFGQLISHLAATRRVRAGSIVGSGTVSNPGVEDAAGRLDWPRGYACIAEKRCMETLQDGAPRTGFMQFGDTVRIEMKGLDGRSVFGAIEQEVVPHGGRPRVEAQPAGGEGRD</sequence>
<gene>
    <name evidence="4" type="ORF">DFR41_101250</name>
</gene>
<dbReference type="InterPro" id="IPR041072">
    <property type="entry name" value="FAA_hydro_N"/>
</dbReference>
<dbReference type="OrthoDB" id="9775905at2"/>
<dbReference type="InterPro" id="IPR036663">
    <property type="entry name" value="Fumarylacetoacetase_C_sf"/>
</dbReference>
<dbReference type="PANTHER" id="PTHR43211">
    <property type="entry name" value="FUMARYLACETOACETATE HYDROLASE"/>
    <property type="match status" value="1"/>
</dbReference>
<evidence type="ECO:0000313" key="5">
    <source>
        <dbReference type="Proteomes" id="UP000255265"/>
    </source>
</evidence>
<organism evidence="4 5">
    <name type="scientific">Pseudacidovorax intermedius</name>
    <dbReference type="NCBI Taxonomy" id="433924"/>
    <lineage>
        <taxon>Bacteria</taxon>
        <taxon>Pseudomonadati</taxon>
        <taxon>Pseudomonadota</taxon>
        <taxon>Betaproteobacteria</taxon>
        <taxon>Burkholderiales</taxon>
        <taxon>Comamonadaceae</taxon>
        <taxon>Pseudacidovorax</taxon>
    </lineage>
</organism>
<evidence type="ECO:0000259" key="2">
    <source>
        <dbReference type="Pfam" id="PF01557"/>
    </source>
</evidence>
<dbReference type="AlphaFoldDB" id="A0A370FMY6"/>
<keyword evidence="5" id="KW-1185">Reference proteome</keyword>
<comment type="caution">
    <text evidence="4">The sequence shown here is derived from an EMBL/GenBank/DDBJ whole genome shotgun (WGS) entry which is preliminary data.</text>
</comment>
<feature type="region of interest" description="Disordered" evidence="1">
    <location>
        <begin position="333"/>
        <end position="352"/>
    </location>
</feature>
<evidence type="ECO:0000256" key="1">
    <source>
        <dbReference type="SAM" id="MobiDB-lite"/>
    </source>
</evidence>